<evidence type="ECO:0000313" key="3">
    <source>
        <dbReference type="Proteomes" id="UP000185944"/>
    </source>
</evidence>
<dbReference type="GO" id="GO:0006335">
    <property type="term" value="P:DNA replication-dependent chromatin assembly"/>
    <property type="evidence" value="ECO:0007669"/>
    <property type="project" value="InterPro"/>
</dbReference>
<dbReference type="PROSITE" id="PS50082">
    <property type="entry name" value="WD_REPEATS_2"/>
    <property type="match status" value="1"/>
</dbReference>
<keyword evidence="3" id="KW-1185">Reference proteome</keyword>
<dbReference type="InterPro" id="IPR045145">
    <property type="entry name" value="PTHR15271"/>
</dbReference>
<dbReference type="AlphaFoldDB" id="A0A177EKX8"/>
<dbReference type="PANTHER" id="PTHR15271">
    <property type="entry name" value="CHROMATIN ASSEMBLY FACTOR 1 SUBUNIT B"/>
    <property type="match status" value="1"/>
</dbReference>
<dbReference type="Proteomes" id="UP000185944">
    <property type="component" value="Unassembled WGS sequence"/>
</dbReference>
<gene>
    <name evidence="2" type="ORF">NEDG_00495</name>
</gene>
<dbReference type="STRING" id="1805483.A0A177EKX8"/>
<proteinExistence type="predicted"/>
<keyword evidence="1" id="KW-0853">WD repeat</keyword>
<reference evidence="2 3" key="1">
    <citation type="submission" date="2016-02" db="EMBL/GenBank/DDBJ databases">
        <title>Discovery of a natural microsporidian pathogen with a broad tissue tropism in Caenorhabditis elegans.</title>
        <authorList>
            <person name="Luallen R.J."/>
            <person name="Reinke A.W."/>
            <person name="Tong L."/>
            <person name="Botts M.R."/>
            <person name="Felix M.-A."/>
            <person name="Troemel E.R."/>
        </authorList>
    </citation>
    <scope>NUCLEOTIDE SEQUENCE [LARGE SCALE GENOMIC DNA]</scope>
    <source>
        <strain evidence="2 3">JUm2807</strain>
    </source>
</reference>
<evidence type="ECO:0000313" key="2">
    <source>
        <dbReference type="EMBL" id="OAG32020.1"/>
    </source>
</evidence>
<dbReference type="SMART" id="SM00320">
    <property type="entry name" value="WD40"/>
    <property type="match status" value="4"/>
</dbReference>
<evidence type="ECO:0000256" key="1">
    <source>
        <dbReference type="PROSITE-ProRule" id="PRU00221"/>
    </source>
</evidence>
<protein>
    <submittedName>
        <fullName evidence="2">Chromatin assembly factor 1 subunit B</fullName>
    </submittedName>
</protein>
<feature type="repeat" description="WD" evidence="1">
    <location>
        <begin position="76"/>
        <end position="107"/>
    </location>
</feature>
<sequence>MKASCEVVKHNLQFHQDAAVFSVAGTWREGYLLVATAGGDGCVRLWKYIDTPATFAQEFVYTTGAPAVAMTHLKTLARHKGSVNSVRFNGEGSLLLSAGDGGAVYLWPVDDVLQGEHTEEDLVYTGTPITVRESDNTDIYDVAWFNTEVLVGTSAGRVEVYALADKEASRTKHPERFRVLPDTGPRLKGKCLSTKRAHKDIVQGIAASSNVYATFGKDRSLKIFTKEGKMVRKFNKKSLITDKHTLFFRRLAFSPDGSVLYVPSGWYSGEYAVHLLKAPEFLLSAGIGPFASSPGNVLATESFLFVTEGRNVYLFSRGEQHVCLLRVVDCAFLPITDLCLVTASPTTATLLVSSSDGFLTSLTVHLNKLE</sequence>
<dbReference type="RefSeq" id="XP_067545621.1">
    <property type="nucleotide sequence ID" value="XM_067687913.1"/>
</dbReference>
<dbReference type="Pfam" id="PF00400">
    <property type="entry name" value="WD40"/>
    <property type="match status" value="2"/>
</dbReference>
<dbReference type="VEuPathDB" id="MicrosporidiaDB:NEDG_00495"/>
<dbReference type="GO" id="GO:0006334">
    <property type="term" value="P:nucleosome assembly"/>
    <property type="evidence" value="ECO:0007669"/>
    <property type="project" value="TreeGrafter"/>
</dbReference>
<accession>A0A177EKX8</accession>
<dbReference type="Gene3D" id="2.130.10.10">
    <property type="entry name" value="YVTN repeat-like/Quinoprotein amine dehydrogenase"/>
    <property type="match status" value="1"/>
</dbReference>
<dbReference type="GeneID" id="93646845"/>
<dbReference type="OrthoDB" id="71227at2759"/>
<dbReference type="GO" id="GO:0033186">
    <property type="term" value="C:CAF-1 complex"/>
    <property type="evidence" value="ECO:0007669"/>
    <property type="project" value="TreeGrafter"/>
</dbReference>
<organism evidence="2 3">
    <name type="scientific">Nematocida displodere</name>
    <dbReference type="NCBI Taxonomy" id="1805483"/>
    <lineage>
        <taxon>Eukaryota</taxon>
        <taxon>Fungi</taxon>
        <taxon>Fungi incertae sedis</taxon>
        <taxon>Microsporidia</taxon>
        <taxon>Nematocida</taxon>
    </lineage>
</organism>
<dbReference type="SUPFAM" id="SSF50978">
    <property type="entry name" value="WD40 repeat-like"/>
    <property type="match status" value="1"/>
</dbReference>
<dbReference type="GO" id="GO:0005634">
    <property type="term" value="C:nucleus"/>
    <property type="evidence" value="ECO:0007669"/>
    <property type="project" value="TreeGrafter"/>
</dbReference>
<dbReference type="PANTHER" id="PTHR15271:SF4">
    <property type="entry name" value="CHROMATIN ASSEMBLY FACTOR 1 SUBUNIT B"/>
    <property type="match status" value="1"/>
</dbReference>
<dbReference type="PROSITE" id="PS50294">
    <property type="entry name" value="WD_REPEATS_REGION"/>
    <property type="match status" value="1"/>
</dbReference>
<dbReference type="InterPro" id="IPR001680">
    <property type="entry name" value="WD40_rpt"/>
</dbReference>
<dbReference type="EMBL" id="LTDL01000014">
    <property type="protein sequence ID" value="OAG32020.1"/>
    <property type="molecule type" value="Genomic_DNA"/>
</dbReference>
<comment type="caution">
    <text evidence="2">The sequence shown here is derived from an EMBL/GenBank/DDBJ whole genome shotgun (WGS) entry which is preliminary data.</text>
</comment>
<dbReference type="InterPro" id="IPR036322">
    <property type="entry name" value="WD40_repeat_dom_sf"/>
</dbReference>
<name>A0A177EKX8_9MICR</name>
<dbReference type="InterPro" id="IPR015943">
    <property type="entry name" value="WD40/YVTN_repeat-like_dom_sf"/>
</dbReference>